<dbReference type="GO" id="GO:0016787">
    <property type="term" value="F:hydrolase activity"/>
    <property type="evidence" value="ECO:0007669"/>
    <property type="project" value="UniProtKB-KW"/>
</dbReference>
<organism evidence="3 4">
    <name type="scientific">Novosphingobium fluoreni</name>
    <dbReference type="NCBI Taxonomy" id="1391222"/>
    <lineage>
        <taxon>Bacteria</taxon>
        <taxon>Pseudomonadati</taxon>
        <taxon>Pseudomonadota</taxon>
        <taxon>Alphaproteobacteria</taxon>
        <taxon>Sphingomonadales</taxon>
        <taxon>Sphingomonadaceae</taxon>
        <taxon>Novosphingobium</taxon>
    </lineage>
</organism>
<evidence type="ECO:0000313" key="4">
    <source>
        <dbReference type="Proteomes" id="UP000561459"/>
    </source>
</evidence>
<dbReference type="GO" id="GO:0016831">
    <property type="term" value="F:carboxy-lyase activity"/>
    <property type="evidence" value="ECO:0007669"/>
    <property type="project" value="InterPro"/>
</dbReference>
<keyword evidence="4" id="KW-1185">Reference proteome</keyword>
<dbReference type="PANTHER" id="PTHR21240">
    <property type="entry name" value="2-AMINO-3-CARBOXYLMUCONATE-6-SEMIALDEHYDE DECARBOXYLASE"/>
    <property type="match status" value="1"/>
</dbReference>
<gene>
    <name evidence="3" type="ORF">GGR39_001947</name>
</gene>
<evidence type="ECO:0000259" key="2">
    <source>
        <dbReference type="Pfam" id="PF04909"/>
    </source>
</evidence>
<dbReference type="GO" id="GO:0019748">
    <property type="term" value="P:secondary metabolic process"/>
    <property type="evidence" value="ECO:0007669"/>
    <property type="project" value="TreeGrafter"/>
</dbReference>
<accession>A0A7W6FYQ2</accession>
<dbReference type="InterPro" id="IPR032465">
    <property type="entry name" value="ACMSD"/>
</dbReference>
<protein>
    <submittedName>
        <fullName evidence="3">Putative TIM-barrel fold metal-dependent hydrolase</fullName>
    </submittedName>
</protein>
<name>A0A7W6FYQ2_9SPHN</name>
<dbReference type="EMBL" id="JACIDY010000004">
    <property type="protein sequence ID" value="MBB3940290.1"/>
    <property type="molecule type" value="Genomic_DNA"/>
</dbReference>
<comment type="caution">
    <text evidence="3">The sequence shown here is derived from an EMBL/GenBank/DDBJ whole genome shotgun (WGS) entry which is preliminary data.</text>
</comment>
<dbReference type="Pfam" id="PF04909">
    <property type="entry name" value="Amidohydro_2"/>
    <property type="match status" value="1"/>
</dbReference>
<sequence length="423" mass="47825">MAGTNAALKSVDNTAPKYDGPIFDGDTHIQEKDYSFFEKYLPKQFHKDWMPARKHGPDGTFGLFIGDRRVENADIDPEGKIPPPGKLKEWLRAISTGESVGEAFTPTADMSERNARIAKLDEFGVESCIMFVGEFVASFGVLGMMVEELGPEGANALFHAWNQYLVDEWQLNADDRIYSTPILALWDLDWAVKEAKWLVEQGVRVVVMPMGPSDGKAPADPYFDPLWNILNDAGVVVTFHVSEANFMHPLIKEWGEKPLQSRREGQSAWQWMFCYSEIPVMMTMASFVYWNFFGRFPNIKMASVENGAEWLPRFLYKMDKMRGMARNGWWPMGQLTERPSTIFKRNCFVVAYPEDDIQGIVEQLGGDARCILMGSDYPHAEGVPTPRDFVAEGCNGLTDEQIEQIMYSNGRRLLPKGRTGVIA</sequence>
<dbReference type="Proteomes" id="UP000561459">
    <property type="component" value="Unassembled WGS sequence"/>
</dbReference>
<reference evidence="3 4" key="1">
    <citation type="submission" date="2020-08" db="EMBL/GenBank/DDBJ databases">
        <title>Genomic Encyclopedia of Type Strains, Phase IV (KMG-IV): sequencing the most valuable type-strain genomes for metagenomic binning, comparative biology and taxonomic classification.</title>
        <authorList>
            <person name="Goeker M."/>
        </authorList>
    </citation>
    <scope>NUCLEOTIDE SEQUENCE [LARGE SCALE GENOMIC DNA]</scope>
    <source>
        <strain evidence="3 4">DSM 27568</strain>
    </source>
</reference>
<dbReference type="GO" id="GO:0005737">
    <property type="term" value="C:cytoplasm"/>
    <property type="evidence" value="ECO:0007669"/>
    <property type="project" value="TreeGrafter"/>
</dbReference>
<dbReference type="InterPro" id="IPR032466">
    <property type="entry name" value="Metal_Hydrolase"/>
</dbReference>
<evidence type="ECO:0000256" key="1">
    <source>
        <dbReference type="ARBA" id="ARBA00023239"/>
    </source>
</evidence>
<evidence type="ECO:0000313" key="3">
    <source>
        <dbReference type="EMBL" id="MBB3940290.1"/>
    </source>
</evidence>
<dbReference type="InterPro" id="IPR006680">
    <property type="entry name" value="Amidohydro-rel"/>
</dbReference>
<dbReference type="PANTHER" id="PTHR21240:SF28">
    <property type="entry name" value="ISO-OROTATE DECARBOXYLASE (EUROFUNG)"/>
    <property type="match status" value="1"/>
</dbReference>
<dbReference type="Gene3D" id="3.20.20.140">
    <property type="entry name" value="Metal-dependent hydrolases"/>
    <property type="match status" value="1"/>
</dbReference>
<feature type="domain" description="Amidohydrolase-related" evidence="2">
    <location>
        <begin position="123"/>
        <end position="415"/>
    </location>
</feature>
<proteinExistence type="predicted"/>
<keyword evidence="1" id="KW-0456">Lyase</keyword>
<dbReference type="AlphaFoldDB" id="A0A7W6FYQ2"/>
<keyword evidence="3" id="KW-0378">Hydrolase</keyword>
<dbReference type="SUPFAM" id="SSF51556">
    <property type="entry name" value="Metallo-dependent hydrolases"/>
    <property type="match status" value="1"/>
</dbReference>
<dbReference type="RefSeq" id="WP_221226060.1">
    <property type="nucleotide sequence ID" value="NZ_JACIDY010000004.1"/>
</dbReference>